<dbReference type="InterPro" id="IPR055060">
    <property type="entry name" value="ACOX_C_alpha1"/>
</dbReference>
<comment type="cofactor">
    <cofactor evidence="1">
        <name>FAD</name>
        <dbReference type="ChEBI" id="CHEBI:57692"/>
    </cofactor>
</comment>
<dbReference type="SUPFAM" id="SSF56645">
    <property type="entry name" value="Acyl-CoA dehydrogenase NM domain-like"/>
    <property type="match status" value="1"/>
</dbReference>
<accession>A0A7R9I288</accession>
<evidence type="ECO:0008006" key="10">
    <source>
        <dbReference type="Google" id="ProtNLM"/>
    </source>
</evidence>
<comment type="similarity">
    <text evidence="3">Belongs to the acyl-CoA oxidase family.</text>
</comment>
<dbReference type="GO" id="GO:0071949">
    <property type="term" value="F:FAD binding"/>
    <property type="evidence" value="ECO:0007669"/>
    <property type="project" value="InterPro"/>
</dbReference>
<feature type="domain" description="Acyl-CoA oxidase C-alpha1" evidence="8">
    <location>
        <begin position="440"/>
        <end position="492"/>
    </location>
</feature>
<dbReference type="InterPro" id="IPR009100">
    <property type="entry name" value="AcylCoA_DH/oxidase_NM_dom_sf"/>
</dbReference>
<dbReference type="PANTHER" id="PTHR10909">
    <property type="entry name" value="ELECTRON TRANSPORT OXIDOREDUCTASE"/>
    <property type="match status" value="1"/>
</dbReference>
<dbReference type="InterPro" id="IPR036250">
    <property type="entry name" value="AcylCo_DH-like_C"/>
</dbReference>
<dbReference type="GO" id="GO:0005504">
    <property type="term" value="F:fatty acid binding"/>
    <property type="evidence" value="ECO:0007669"/>
    <property type="project" value="TreeGrafter"/>
</dbReference>
<keyword evidence="5" id="KW-0274">FAD</keyword>
<gene>
    <name evidence="9" type="ORF">TBIB3V08_LOCUS7109</name>
</gene>
<comment type="pathway">
    <text evidence="2">Lipid metabolism.</text>
</comment>
<dbReference type="InterPro" id="IPR046373">
    <property type="entry name" value="Acyl-CoA_Oxase/DH_mid-dom_sf"/>
</dbReference>
<proteinExistence type="inferred from homology"/>
<dbReference type="Gene3D" id="1.20.140.10">
    <property type="entry name" value="Butyryl-CoA Dehydrogenase, subunit A, domain 3"/>
    <property type="match status" value="2"/>
</dbReference>
<dbReference type="GO" id="GO:0005777">
    <property type="term" value="C:peroxisome"/>
    <property type="evidence" value="ECO:0007669"/>
    <property type="project" value="InterPro"/>
</dbReference>
<evidence type="ECO:0000256" key="6">
    <source>
        <dbReference type="ARBA" id="ARBA00023002"/>
    </source>
</evidence>
<evidence type="ECO:0000256" key="5">
    <source>
        <dbReference type="ARBA" id="ARBA00022827"/>
    </source>
</evidence>
<sequence length="990" mass="110432">MPKPTSDSIDGIVLTKRQVYKVNTRHYIHPICFVSSNSQQMLNFQTSVSRKPVDHPPMSHPGMPVDHPPMSHPGMPVDHPLTSHPGMPVDHPPMSHHGIPVDHPPMSHPGMPVDHPLAFHPGMPVDHPPMSHLSMPVDHPPMSHPGMPVDHPLTSHPGMPLDVWKKMESDGPLFQHPSNTPTLDEYRRLTTLRVNRIRDYNFVPLDVAIEDPIKPLTLIILLYEYDASLSLKYAIPFGFFFNALLALGQPKHLEFLDAANKEEVVAHGTNAKKMQTTATFDVKTQQFILHSAGFEAAKCWAGSLGKAATHGTVFAQLVTPDGVCHGLHAFIVPLRDPNTLLVHPGIIIGDMGEKLGLNAVDNGFAIFNQYRIPKDNLLNKIGSVTPSGQYVSPVKDSRKRFVKAICKEIRAWRALQKHLRFADTPRHDFLVVIFIGASLGALTVGRVVINCISTVNLSKAVTIAVRYSAVRKQFGPTEDGEELPVIEYQLQASSPSEQRPYGPVTGQRRTQFTQHCYHWTERSTFHSTLLSLDKEEHCSHFTLQSLDKEEHSSHYTAVTGQGGTEFTLHCCHWTRRNTVHTTLLSLDREEHSSHYTAVTGHRGTQFTLHYCHWTQRNTVHTTLRSLDREEHSSHYTDATGQKLTLLLLQWRLFPYIAAAFALKVYSEYSLKILVEFNIALMLNKRSDHMNNLGAEIHALQSSAKPLCSWTAQHGIQECREACGGHGYLSLPTAKIFHLLRRLPHFAGSSSVDSGSGFGKLRDDNDANCTYEGDNNVLCQQTSNWLLQIWSQARDTRVGDISPLGSIGFLQRATVGELLARRFTAQTLEQAAHPEGEGVGEGEDVKAIHEVLSAYGWLVTWLLEGTHALHQVQLREGKGPFVARNSSQVFHARTLSLAYIETHFVGRGYAVGPAMSRFVKRGILNLCSELKSESVALVDVLAPPDFILNSALGHSDGQVYKNLQLHMYQSPGVMSRPSWWKEMSGLHRSRL</sequence>
<dbReference type="EMBL" id="OD566834">
    <property type="protein sequence ID" value="CAD7444743.1"/>
    <property type="molecule type" value="Genomic_DNA"/>
</dbReference>
<dbReference type="GO" id="GO:0055088">
    <property type="term" value="P:lipid homeostasis"/>
    <property type="evidence" value="ECO:0007669"/>
    <property type="project" value="TreeGrafter"/>
</dbReference>
<dbReference type="GO" id="GO:0016402">
    <property type="term" value="F:pristanoyl-CoA oxidase activity"/>
    <property type="evidence" value="ECO:0007669"/>
    <property type="project" value="TreeGrafter"/>
</dbReference>
<dbReference type="AlphaFoldDB" id="A0A7R9I288"/>
<dbReference type="Pfam" id="PF22924">
    <property type="entry name" value="ACOX_C_alpha1"/>
    <property type="match status" value="2"/>
</dbReference>
<feature type="domain" description="Acyl-CoA oxidase C-alpha1" evidence="8">
    <location>
        <begin position="648"/>
        <end position="729"/>
    </location>
</feature>
<name>A0A7R9I288_9NEOP</name>
<evidence type="ECO:0000256" key="2">
    <source>
        <dbReference type="ARBA" id="ARBA00005189"/>
    </source>
</evidence>
<organism evidence="9">
    <name type="scientific">Timema bartmani</name>
    <dbReference type="NCBI Taxonomy" id="61472"/>
    <lineage>
        <taxon>Eukaryota</taxon>
        <taxon>Metazoa</taxon>
        <taxon>Ecdysozoa</taxon>
        <taxon>Arthropoda</taxon>
        <taxon>Hexapoda</taxon>
        <taxon>Insecta</taxon>
        <taxon>Pterygota</taxon>
        <taxon>Neoptera</taxon>
        <taxon>Polyneoptera</taxon>
        <taxon>Phasmatodea</taxon>
        <taxon>Timematodea</taxon>
        <taxon>Timematoidea</taxon>
        <taxon>Timematidae</taxon>
        <taxon>Timema</taxon>
    </lineage>
</organism>
<protein>
    <recommendedName>
        <fullName evidence="10">Acyl-coenzyme A oxidase</fullName>
    </recommendedName>
</protein>
<reference evidence="9" key="1">
    <citation type="submission" date="2020-11" db="EMBL/GenBank/DDBJ databases">
        <authorList>
            <person name="Tran Van P."/>
        </authorList>
    </citation>
    <scope>NUCLEOTIDE SEQUENCE</scope>
</reference>
<evidence type="ECO:0000313" key="9">
    <source>
        <dbReference type="EMBL" id="CAD7444743.1"/>
    </source>
</evidence>
<evidence type="ECO:0000256" key="4">
    <source>
        <dbReference type="ARBA" id="ARBA00022630"/>
    </source>
</evidence>
<dbReference type="GO" id="GO:0033540">
    <property type="term" value="P:fatty acid beta-oxidation using acyl-CoA oxidase"/>
    <property type="evidence" value="ECO:0007669"/>
    <property type="project" value="TreeGrafter"/>
</dbReference>
<dbReference type="SUPFAM" id="SSF47203">
    <property type="entry name" value="Acyl-CoA dehydrogenase C-terminal domain-like"/>
    <property type="match status" value="3"/>
</dbReference>
<dbReference type="InterPro" id="IPR002655">
    <property type="entry name" value="Acyl-CoA_oxidase_C"/>
</dbReference>
<keyword evidence="4" id="KW-0285">Flavoprotein</keyword>
<evidence type="ECO:0000256" key="3">
    <source>
        <dbReference type="ARBA" id="ARBA00006288"/>
    </source>
</evidence>
<dbReference type="Gene3D" id="2.40.110.10">
    <property type="entry name" value="Butyryl-CoA Dehydrogenase, subunit A, domain 2"/>
    <property type="match status" value="1"/>
</dbReference>
<dbReference type="InterPro" id="IPR012258">
    <property type="entry name" value="Acyl-CoA_oxidase"/>
</dbReference>
<evidence type="ECO:0000259" key="7">
    <source>
        <dbReference type="Pfam" id="PF01756"/>
    </source>
</evidence>
<evidence type="ECO:0000256" key="1">
    <source>
        <dbReference type="ARBA" id="ARBA00001974"/>
    </source>
</evidence>
<dbReference type="FunFam" id="2.40.110.10:FF:000005">
    <property type="entry name" value="Acyl-coenzyme A oxidase"/>
    <property type="match status" value="1"/>
</dbReference>
<keyword evidence="6" id="KW-0560">Oxidoreductase</keyword>
<dbReference type="PANTHER" id="PTHR10909:SF390">
    <property type="entry name" value="PEROXISOMAL ACYL-COENZYME A OXIDASE 3"/>
    <property type="match status" value="1"/>
</dbReference>
<feature type="domain" description="Acyl-CoA oxidase C-terminal" evidence="7">
    <location>
        <begin position="903"/>
        <end position="982"/>
    </location>
</feature>
<dbReference type="Pfam" id="PF01756">
    <property type="entry name" value="ACOX"/>
    <property type="match status" value="1"/>
</dbReference>
<evidence type="ECO:0000259" key="8">
    <source>
        <dbReference type="Pfam" id="PF22924"/>
    </source>
</evidence>